<keyword evidence="2" id="KW-1185">Reference proteome</keyword>
<dbReference type="AlphaFoldDB" id="A0A085FZL7"/>
<dbReference type="eggNOG" id="ENOG502ZWEM">
    <property type="taxonomic scope" value="Bacteria"/>
</dbReference>
<accession>A0A085FZL7</accession>
<dbReference type="Proteomes" id="UP000028653">
    <property type="component" value="Unassembled WGS sequence"/>
</dbReference>
<evidence type="ECO:0000313" key="2">
    <source>
        <dbReference type="Proteomes" id="UP000028653"/>
    </source>
</evidence>
<name>A0A085FZL7_9ENTR</name>
<gene>
    <name evidence="1" type="ORF">GBAG_4154</name>
</gene>
<organism evidence="1 2">
    <name type="scientific">Buttiauxella agrestis ATCC 33320</name>
    <dbReference type="NCBI Taxonomy" id="1006004"/>
    <lineage>
        <taxon>Bacteria</taxon>
        <taxon>Pseudomonadati</taxon>
        <taxon>Pseudomonadota</taxon>
        <taxon>Gammaproteobacteria</taxon>
        <taxon>Enterobacterales</taxon>
        <taxon>Enterobacteriaceae</taxon>
        <taxon>Buttiauxella</taxon>
    </lineage>
</organism>
<reference evidence="1 2" key="1">
    <citation type="submission" date="2014-05" db="EMBL/GenBank/DDBJ databases">
        <title>ATOL: Assembling a taxonomically balanced genome-scale reconstruction of the evolutionary history of the Enterobacteriaceae.</title>
        <authorList>
            <person name="Plunkett G.III."/>
            <person name="Neeno-Eckwall E.C."/>
            <person name="Glasner J.D."/>
            <person name="Perna N.T."/>
        </authorList>
    </citation>
    <scope>NUCLEOTIDE SEQUENCE [LARGE SCALE GENOMIC DNA]</scope>
    <source>
        <strain evidence="1 2">ATCC 33320</strain>
    </source>
</reference>
<protein>
    <submittedName>
        <fullName evidence="1">Uncharacterized protein</fullName>
    </submittedName>
</protein>
<proteinExistence type="predicted"/>
<dbReference type="EMBL" id="JMPI01000073">
    <property type="protein sequence ID" value="KFC76912.1"/>
    <property type="molecule type" value="Genomic_DNA"/>
</dbReference>
<evidence type="ECO:0000313" key="1">
    <source>
        <dbReference type="EMBL" id="KFC76912.1"/>
    </source>
</evidence>
<comment type="caution">
    <text evidence="1">The sequence shown here is derived from an EMBL/GenBank/DDBJ whole genome shotgun (WGS) entry which is preliminary data.</text>
</comment>
<dbReference type="STRING" id="1006004.GBAG_4154"/>
<sequence length="389" mass="44408">MMSVYHVSTRISSNVPASEILYDLCIYRMDSEKRKHSIVDVKQQALLTNYETQSHATENISEPISTIYIMEVMLYRKTMLKTLCVSPQPFTKMYTLEEFASGKAWSSIKRENPCYFQSTGMTKLESKGDNIAVINISRPERPFIAKDYPIGSSQDPFEKTLIEQQITRRFNQVDYPNQFNASLCGPAAFFYCLQKDRPDVYTQAAQELWRIGKTKIGQLEITPSDGCRHPTGHLYGDISGLDWMTLAGLRDSENKVLSFDNLDSPLAGITLWGTLTEWFEKAGYEKVFSNVGITQARIQGVNELNEYIQKGYKVVSLINDSLLKGSSSERTTYPTHWIVWDGPVTQATDRTVHLKLFSWGYMSDQIKPGNDIFFFIKRFFGGVVFKPLK</sequence>